<evidence type="ECO:0000259" key="5">
    <source>
        <dbReference type="Pfam" id="PF01471"/>
    </source>
</evidence>
<keyword evidence="4" id="KW-0482">Metalloprotease</keyword>
<evidence type="ECO:0000256" key="1">
    <source>
        <dbReference type="ARBA" id="ARBA00001947"/>
    </source>
</evidence>
<dbReference type="PANTHER" id="PTHR10201">
    <property type="entry name" value="MATRIX METALLOPROTEINASE"/>
    <property type="match status" value="1"/>
</dbReference>
<name>A0A0N4VEF1_ENTVE</name>
<dbReference type="Gene3D" id="3.40.390.10">
    <property type="entry name" value="Collagenase (Catalytic Domain)"/>
    <property type="match status" value="1"/>
</dbReference>
<organism evidence="8">
    <name type="scientific">Enterobius vermicularis</name>
    <name type="common">Human pinworm</name>
    <dbReference type="NCBI Taxonomy" id="51028"/>
    <lineage>
        <taxon>Eukaryota</taxon>
        <taxon>Metazoa</taxon>
        <taxon>Ecdysozoa</taxon>
        <taxon>Nematoda</taxon>
        <taxon>Chromadorea</taxon>
        <taxon>Rhabditida</taxon>
        <taxon>Spirurina</taxon>
        <taxon>Oxyuridomorpha</taxon>
        <taxon>Oxyuroidea</taxon>
        <taxon>Oxyuridae</taxon>
        <taxon>Enterobius</taxon>
    </lineage>
</organism>
<reference evidence="6 7" key="2">
    <citation type="submission" date="2018-10" db="EMBL/GenBank/DDBJ databases">
        <authorList>
            <consortium name="Pathogen Informatics"/>
        </authorList>
    </citation>
    <scope>NUCLEOTIDE SEQUENCE [LARGE SCALE GENOMIC DNA]</scope>
</reference>
<dbReference type="WBParaSite" id="EVEC_0000906001-mRNA-1">
    <property type="protein sequence ID" value="EVEC_0000906001-mRNA-1"/>
    <property type="gene ID" value="EVEC_0000906001"/>
</dbReference>
<keyword evidence="3" id="KW-0732">Signal</keyword>
<gene>
    <name evidence="6" type="ORF">EVEC_LOCUS8501</name>
</gene>
<dbReference type="AlphaFoldDB" id="A0A0N4VEF1"/>
<evidence type="ECO:0000256" key="2">
    <source>
        <dbReference type="ARBA" id="ARBA00010370"/>
    </source>
</evidence>
<dbReference type="InterPro" id="IPR036365">
    <property type="entry name" value="PGBD-like_sf"/>
</dbReference>
<proteinExistence type="inferred from homology"/>
<dbReference type="InterPro" id="IPR002477">
    <property type="entry name" value="Peptidoglycan-bd-like"/>
</dbReference>
<dbReference type="OrthoDB" id="406838at2759"/>
<reference evidence="8" key="1">
    <citation type="submission" date="2017-02" db="UniProtKB">
        <authorList>
            <consortium name="WormBaseParasite"/>
        </authorList>
    </citation>
    <scope>IDENTIFICATION</scope>
</reference>
<sequence length="151" mass="17661">MYEIYINISTGRRAQPKRLPKLLITVADEILQYLEQFNYIPKQTGASAMLSSTVIEEALKRLQRYGRIPATGQLDSETIKLMARKSWRCKCCCRCGLGDQQPHRHRRHKKRFALGSVWHKNFLTYRSVTLCSAQHFFCYSSILFLNLLYII</sequence>
<dbReference type="GO" id="GO:0030574">
    <property type="term" value="P:collagen catabolic process"/>
    <property type="evidence" value="ECO:0007669"/>
    <property type="project" value="TreeGrafter"/>
</dbReference>
<evidence type="ECO:0000256" key="3">
    <source>
        <dbReference type="ARBA" id="ARBA00022729"/>
    </source>
</evidence>
<evidence type="ECO:0000256" key="4">
    <source>
        <dbReference type="ARBA" id="ARBA00023049"/>
    </source>
</evidence>
<dbReference type="Proteomes" id="UP000274131">
    <property type="component" value="Unassembled WGS sequence"/>
</dbReference>
<evidence type="ECO:0000313" key="7">
    <source>
        <dbReference type="Proteomes" id="UP000274131"/>
    </source>
</evidence>
<dbReference type="GO" id="GO:0004222">
    <property type="term" value="F:metalloendopeptidase activity"/>
    <property type="evidence" value="ECO:0007669"/>
    <property type="project" value="TreeGrafter"/>
</dbReference>
<dbReference type="GO" id="GO:0030198">
    <property type="term" value="P:extracellular matrix organization"/>
    <property type="evidence" value="ECO:0007669"/>
    <property type="project" value="TreeGrafter"/>
</dbReference>
<keyword evidence="7" id="KW-1185">Reference proteome</keyword>
<dbReference type="STRING" id="51028.A0A0N4VEF1"/>
<keyword evidence="4" id="KW-0645">Protease</keyword>
<evidence type="ECO:0000313" key="6">
    <source>
        <dbReference type="EMBL" id="VDD93750.1"/>
    </source>
</evidence>
<dbReference type="InterPro" id="IPR024079">
    <property type="entry name" value="MetalloPept_cat_dom_sf"/>
</dbReference>
<accession>A0A0N4VEF1</accession>
<keyword evidence="4" id="KW-0378">Hydrolase</keyword>
<evidence type="ECO:0000313" key="8">
    <source>
        <dbReference type="WBParaSite" id="EVEC_0000906001-mRNA-1"/>
    </source>
</evidence>
<dbReference type="SUPFAM" id="SSF47090">
    <property type="entry name" value="PGBD-like"/>
    <property type="match status" value="1"/>
</dbReference>
<comment type="similarity">
    <text evidence="2">Belongs to the peptidase M10A family.</text>
</comment>
<dbReference type="EMBL" id="UXUI01009456">
    <property type="protein sequence ID" value="VDD93750.1"/>
    <property type="molecule type" value="Genomic_DNA"/>
</dbReference>
<dbReference type="PANTHER" id="PTHR10201:SF291">
    <property type="entry name" value="MATRIX METALLOPROTEINASE 1, ISOFORM C-RELATED"/>
    <property type="match status" value="1"/>
</dbReference>
<comment type="cofactor">
    <cofactor evidence="1">
        <name>Zn(2+)</name>
        <dbReference type="ChEBI" id="CHEBI:29105"/>
    </cofactor>
</comment>
<dbReference type="Pfam" id="PF01471">
    <property type="entry name" value="PG_binding_1"/>
    <property type="match status" value="1"/>
</dbReference>
<protein>
    <submittedName>
        <fullName evidence="8">PG_binding_1 domain-containing protein</fullName>
    </submittedName>
</protein>
<feature type="domain" description="Peptidoglycan binding-like" evidence="5">
    <location>
        <begin position="32"/>
        <end position="82"/>
    </location>
</feature>